<comment type="caution">
    <text evidence="3">The sequence shown here is derived from an EMBL/GenBank/DDBJ whole genome shotgun (WGS) entry which is preliminary data.</text>
</comment>
<dbReference type="Gene3D" id="3.40.50.880">
    <property type="match status" value="1"/>
</dbReference>
<dbReference type="SUPFAM" id="SSF52317">
    <property type="entry name" value="Class I glutamine amidotransferase-like"/>
    <property type="match status" value="1"/>
</dbReference>
<evidence type="ECO:0000256" key="1">
    <source>
        <dbReference type="ARBA" id="ARBA00008542"/>
    </source>
</evidence>
<dbReference type="InterPro" id="IPR002818">
    <property type="entry name" value="DJ-1/PfpI"/>
</dbReference>
<evidence type="ECO:0000259" key="2">
    <source>
        <dbReference type="Pfam" id="PF01965"/>
    </source>
</evidence>
<dbReference type="InterPro" id="IPR006286">
    <property type="entry name" value="C56_PfpI-like"/>
</dbReference>
<dbReference type="AlphaFoldDB" id="A0A0F9HI97"/>
<dbReference type="NCBIfam" id="TIGR01382">
    <property type="entry name" value="PfpI"/>
    <property type="match status" value="1"/>
</dbReference>
<protein>
    <recommendedName>
        <fullName evidence="2">DJ-1/PfpI domain-containing protein</fullName>
    </recommendedName>
</protein>
<dbReference type="CDD" id="cd03134">
    <property type="entry name" value="GATase1_PfpI_like"/>
    <property type="match status" value="1"/>
</dbReference>
<organism evidence="3">
    <name type="scientific">marine sediment metagenome</name>
    <dbReference type="NCBI Taxonomy" id="412755"/>
    <lineage>
        <taxon>unclassified sequences</taxon>
        <taxon>metagenomes</taxon>
        <taxon>ecological metagenomes</taxon>
    </lineage>
</organism>
<dbReference type="PANTHER" id="PTHR42733:SF13">
    <property type="entry name" value="DJ-1_PFPI DOMAIN-CONTAINING PROTEIN"/>
    <property type="match status" value="1"/>
</dbReference>
<gene>
    <name evidence="3" type="ORF">LCGC14_1699090</name>
</gene>
<dbReference type="PROSITE" id="PS51276">
    <property type="entry name" value="PEPTIDASE_C56_PFPI"/>
    <property type="match status" value="1"/>
</dbReference>
<dbReference type="Pfam" id="PF01965">
    <property type="entry name" value="DJ-1_PfpI"/>
    <property type="match status" value="1"/>
</dbReference>
<dbReference type="InterPro" id="IPR029062">
    <property type="entry name" value="Class_I_gatase-like"/>
</dbReference>
<sequence length="183" mass="20468">NLYYKNLIKVHNVMKITSKKVAVLVEDLYQELEVWYPILRLKEAGAKVIVVGTGTKKVYLSKLGYEVKADTEARKVKDIDGIIIPGGYAPDRLRRYEAVNKLVHDTFRKNKVVAAICHGAWVLVSAKVLKGRRATCFNAIKDDVINAGGKYVDKEVVVDGNLITSRKPEDLPAFMKAVIKVLN</sequence>
<feature type="domain" description="DJ-1/PfpI" evidence="2">
    <location>
        <begin position="19"/>
        <end position="180"/>
    </location>
</feature>
<feature type="non-terminal residue" evidence="3">
    <location>
        <position position="1"/>
    </location>
</feature>
<reference evidence="3" key="1">
    <citation type="journal article" date="2015" name="Nature">
        <title>Complex archaea that bridge the gap between prokaryotes and eukaryotes.</title>
        <authorList>
            <person name="Spang A."/>
            <person name="Saw J.H."/>
            <person name="Jorgensen S.L."/>
            <person name="Zaremba-Niedzwiedzka K."/>
            <person name="Martijn J."/>
            <person name="Lind A.E."/>
            <person name="van Eijk R."/>
            <person name="Schleper C."/>
            <person name="Guy L."/>
            <person name="Ettema T.J."/>
        </authorList>
    </citation>
    <scope>NUCLEOTIDE SEQUENCE</scope>
</reference>
<dbReference type="EMBL" id="LAZR01014979">
    <property type="protein sequence ID" value="KKM15136.1"/>
    <property type="molecule type" value="Genomic_DNA"/>
</dbReference>
<name>A0A0F9HI97_9ZZZZ</name>
<dbReference type="PANTHER" id="PTHR42733">
    <property type="entry name" value="DJ-1 PROTEIN"/>
    <property type="match status" value="1"/>
</dbReference>
<accession>A0A0F9HI97</accession>
<proteinExistence type="inferred from homology"/>
<evidence type="ECO:0000313" key="3">
    <source>
        <dbReference type="EMBL" id="KKM15136.1"/>
    </source>
</evidence>
<comment type="similarity">
    <text evidence="1">Belongs to the peptidase C56 family.</text>
</comment>